<feature type="chain" id="PRO_5028867206" evidence="1">
    <location>
        <begin position="28"/>
        <end position="159"/>
    </location>
</feature>
<evidence type="ECO:0000313" key="2">
    <source>
        <dbReference type="EMBL" id="QNL45750.1"/>
    </source>
</evidence>
<sequence length="159" mass="16409">MKKNNWIFRAVCMTLASLILTATVSVAADVGSSGDPLVTLSYLNDTYFNAILSKVDSRIAAQGGGSGTSGTASTFTLVTLSSGQTLKGGIGCEVMLRVGTATCSASSTPGLIDTTDATTLNNGGALVKNHVYMMTIEDRGVKATAATVKLMVRGEYTIK</sequence>
<dbReference type="KEGG" id="ohi:H8790_07080"/>
<accession>A0A7G9B869</accession>
<dbReference type="EMBL" id="CP060490">
    <property type="protein sequence ID" value="QNL45750.1"/>
    <property type="molecule type" value="Genomic_DNA"/>
</dbReference>
<dbReference type="RefSeq" id="WP_187334178.1">
    <property type="nucleotide sequence ID" value="NZ_CP060490.1"/>
</dbReference>
<reference evidence="2 3" key="1">
    <citation type="submission" date="2020-08" db="EMBL/GenBank/DDBJ databases">
        <authorList>
            <person name="Liu C."/>
            <person name="Sun Q."/>
        </authorList>
    </citation>
    <scope>NUCLEOTIDE SEQUENCE [LARGE SCALE GENOMIC DNA]</scope>
    <source>
        <strain evidence="2 3">NSJ-62</strain>
    </source>
</reference>
<dbReference type="AlphaFoldDB" id="A0A7G9B869"/>
<proteinExistence type="predicted"/>
<name>A0A7G9B869_9FIRM</name>
<gene>
    <name evidence="2" type="ORF">H8790_07080</name>
</gene>
<feature type="signal peptide" evidence="1">
    <location>
        <begin position="1"/>
        <end position="27"/>
    </location>
</feature>
<keyword evidence="1" id="KW-0732">Signal</keyword>
<keyword evidence="3" id="KW-1185">Reference proteome</keyword>
<evidence type="ECO:0000256" key="1">
    <source>
        <dbReference type="SAM" id="SignalP"/>
    </source>
</evidence>
<evidence type="ECO:0000313" key="3">
    <source>
        <dbReference type="Proteomes" id="UP000515960"/>
    </source>
</evidence>
<dbReference type="Proteomes" id="UP000515960">
    <property type="component" value="Chromosome"/>
</dbReference>
<protein>
    <submittedName>
        <fullName evidence="2">Uncharacterized protein</fullName>
    </submittedName>
</protein>
<organism evidence="2 3">
    <name type="scientific">Oscillibacter hominis</name>
    <dbReference type="NCBI Taxonomy" id="2763056"/>
    <lineage>
        <taxon>Bacteria</taxon>
        <taxon>Bacillati</taxon>
        <taxon>Bacillota</taxon>
        <taxon>Clostridia</taxon>
        <taxon>Eubacteriales</taxon>
        <taxon>Oscillospiraceae</taxon>
        <taxon>Oscillibacter</taxon>
    </lineage>
</organism>